<keyword evidence="4" id="KW-1185">Reference proteome</keyword>
<keyword evidence="2" id="KW-0472">Membrane</keyword>
<protein>
    <recommendedName>
        <fullName evidence="5">SUR7-domain-containing protein</fullName>
    </recommendedName>
</protein>
<feature type="region of interest" description="Disordered" evidence="1">
    <location>
        <begin position="309"/>
        <end position="370"/>
    </location>
</feature>
<dbReference type="InterPro" id="IPR052413">
    <property type="entry name" value="SUR7_domain"/>
</dbReference>
<keyword evidence="2" id="KW-1133">Transmembrane helix</keyword>
<gene>
    <name evidence="3" type="ORF">NA56DRAFT_690489</name>
</gene>
<dbReference type="GO" id="GO:0005886">
    <property type="term" value="C:plasma membrane"/>
    <property type="evidence" value="ECO:0007669"/>
    <property type="project" value="InterPro"/>
</dbReference>
<evidence type="ECO:0000256" key="2">
    <source>
        <dbReference type="SAM" id="Phobius"/>
    </source>
</evidence>
<feature type="transmembrane region" description="Helical" evidence="2">
    <location>
        <begin position="146"/>
        <end position="168"/>
    </location>
</feature>
<sequence>MRGIIAPILCVLTLILILLVLVAGSNNHILVDWFFLKVDVSALSIASKLSNSTYLRDLSTVAKTDYVGGNSSASSLGLANSFTVSLLSYCAEGTSSTICSKPAFGFHFDPLVDLNLGSTSLQTSLPASFTKTLSNYGSASKFLGGAYLLAFILTLLTPLFGLLAACCAPRAIYGGAITSFLATVFLLAASGLLIAIFKAVKNAFDSDLGPAGIKTSFGDKLYVLTWVATVLSFISTTLVCLSGWKSKIGGTRRGFIVPSATDKDGSNVGVKSATAGPKPLTLLQRSLTWNKHKYAAVGKKQSPVIKVTGAPSEEDEDILLEQRGFGGGEDEEEEEELSRGSTRGIPLTSMAGSGKAEKDMNTAYEPFRHV</sequence>
<dbReference type="OrthoDB" id="4480814at2759"/>
<feature type="transmembrane region" description="Helical" evidence="2">
    <location>
        <begin position="180"/>
        <end position="201"/>
    </location>
</feature>
<dbReference type="PANTHER" id="PTHR28019:SF2">
    <property type="entry name" value="CELL MEMBRANE PROTEIN YLR413W-RELATED"/>
    <property type="match status" value="1"/>
</dbReference>
<evidence type="ECO:0000313" key="4">
    <source>
        <dbReference type="Proteomes" id="UP000235672"/>
    </source>
</evidence>
<dbReference type="PANTHER" id="PTHR28019">
    <property type="entry name" value="CELL MEMBRANE PROTEIN YLR413W-RELATED"/>
    <property type="match status" value="1"/>
</dbReference>
<dbReference type="EMBL" id="KZ613489">
    <property type="protein sequence ID" value="PMD19511.1"/>
    <property type="molecule type" value="Genomic_DNA"/>
</dbReference>
<dbReference type="Pfam" id="PF06687">
    <property type="entry name" value="SUR7"/>
    <property type="match status" value="1"/>
</dbReference>
<feature type="transmembrane region" description="Helical" evidence="2">
    <location>
        <begin position="221"/>
        <end position="244"/>
    </location>
</feature>
<dbReference type="GO" id="GO:0031505">
    <property type="term" value="P:fungal-type cell wall organization"/>
    <property type="evidence" value="ECO:0007669"/>
    <property type="project" value="TreeGrafter"/>
</dbReference>
<accession>A0A2J6PZR3</accession>
<organism evidence="3 4">
    <name type="scientific">Hyaloscypha hepaticicola</name>
    <dbReference type="NCBI Taxonomy" id="2082293"/>
    <lineage>
        <taxon>Eukaryota</taxon>
        <taxon>Fungi</taxon>
        <taxon>Dikarya</taxon>
        <taxon>Ascomycota</taxon>
        <taxon>Pezizomycotina</taxon>
        <taxon>Leotiomycetes</taxon>
        <taxon>Helotiales</taxon>
        <taxon>Hyaloscyphaceae</taxon>
        <taxon>Hyaloscypha</taxon>
    </lineage>
</organism>
<evidence type="ECO:0000256" key="1">
    <source>
        <dbReference type="SAM" id="MobiDB-lite"/>
    </source>
</evidence>
<name>A0A2J6PZR3_9HELO</name>
<dbReference type="Proteomes" id="UP000235672">
    <property type="component" value="Unassembled WGS sequence"/>
</dbReference>
<dbReference type="GO" id="GO:0051285">
    <property type="term" value="C:cell cortex of cell tip"/>
    <property type="evidence" value="ECO:0007669"/>
    <property type="project" value="TreeGrafter"/>
</dbReference>
<evidence type="ECO:0008006" key="5">
    <source>
        <dbReference type="Google" id="ProtNLM"/>
    </source>
</evidence>
<feature type="compositionally biased region" description="Basic and acidic residues" evidence="1">
    <location>
        <begin position="355"/>
        <end position="370"/>
    </location>
</feature>
<proteinExistence type="predicted"/>
<reference evidence="3 4" key="1">
    <citation type="submission" date="2016-05" db="EMBL/GenBank/DDBJ databases">
        <title>A degradative enzymes factory behind the ericoid mycorrhizal symbiosis.</title>
        <authorList>
            <consortium name="DOE Joint Genome Institute"/>
            <person name="Martino E."/>
            <person name="Morin E."/>
            <person name="Grelet G."/>
            <person name="Kuo A."/>
            <person name="Kohler A."/>
            <person name="Daghino S."/>
            <person name="Barry K."/>
            <person name="Choi C."/>
            <person name="Cichocki N."/>
            <person name="Clum A."/>
            <person name="Copeland A."/>
            <person name="Hainaut M."/>
            <person name="Haridas S."/>
            <person name="Labutti K."/>
            <person name="Lindquist E."/>
            <person name="Lipzen A."/>
            <person name="Khouja H.-R."/>
            <person name="Murat C."/>
            <person name="Ohm R."/>
            <person name="Olson A."/>
            <person name="Spatafora J."/>
            <person name="Veneault-Fourrey C."/>
            <person name="Henrissat B."/>
            <person name="Grigoriev I."/>
            <person name="Martin F."/>
            <person name="Perotto S."/>
        </authorList>
    </citation>
    <scope>NUCLEOTIDE SEQUENCE [LARGE SCALE GENOMIC DNA]</scope>
    <source>
        <strain evidence="3 4">UAMH 7357</strain>
    </source>
</reference>
<dbReference type="AlphaFoldDB" id="A0A2J6PZR3"/>
<dbReference type="InterPro" id="IPR009571">
    <property type="entry name" value="SUR7/Rim9-like_fungi"/>
</dbReference>
<keyword evidence="2" id="KW-0812">Transmembrane</keyword>
<evidence type="ECO:0000313" key="3">
    <source>
        <dbReference type="EMBL" id="PMD19511.1"/>
    </source>
</evidence>